<dbReference type="EMBL" id="JBHRYH010000008">
    <property type="protein sequence ID" value="MFC3625175.1"/>
    <property type="molecule type" value="Genomic_DNA"/>
</dbReference>
<evidence type="ECO:0000259" key="1">
    <source>
        <dbReference type="Pfam" id="PF09369"/>
    </source>
</evidence>
<organism evidence="2 3">
    <name type="scientific">Vogesella amnigena</name>
    <dbReference type="NCBI Taxonomy" id="1507449"/>
    <lineage>
        <taxon>Bacteria</taxon>
        <taxon>Pseudomonadati</taxon>
        <taxon>Pseudomonadota</taxon>
        <taxon>Betaproteobacteria</taxon>
        <taxon>Neisseriales</taxon>
        <taxon>Chromobacteriaceae</taxon>
        <taxon>Vogesella</taxon>
    </lineage>
</organism>
<dbReference type="RefSeq" id="WP_390276638.1">
    <property type="nucleotide sequence ID" value="NZ_JBHRYH010000008.1"/>
</dbReference>
<dbReference type="InterPro" id="IPR018973">
    <property type="entry name" value="MZB"/>
</dbReference>
<dbReference type="Proteomes" id="UP001595636">
    <property type="component" value="Unassembled WGS sequence"/>
</dbReference>
<protein>
    <submittedName>
        <fullName evidence="2">DrmB family protein</fullName>
    </submittedName>
</protein>
<keyword evidence="3" id="KW-1185">Reference proteome</keyword>
<dbReference type="Pfam" id="PF09369">
    <property type="entry name" value="MZB"/>
    <property type="match status" value="1"/>
</dbReference>
<feature type="domain" description="MrfA-like Zn-binding" evidence="1">
    <location>
        <begin position="469"/>
        <end position="568"/>
    </location>
</feature>
<dbReference type="NCBIfam" id="NF038324">
    <property type="entry name" value="DrmB_fam"/>
    <property type="match status" value="1"/>
</dbReference>
<comment type="caution">
    <text evidence="2">The sequence shown here is derived from an EMBL/GenBank/DDBJ whole genome shotgun (WGS) entry which is preliminary data.</text>
</comment>
<proteinExistence type="predicted"/>
<gene>
    <name evidence="2" type="primary">drmB</name>
    <name evidence="2" type="ORF">ACFOKJ_03315</name>
</gene>
<name>A0ABV7TRB2_9NEIS</name>
<accession>A0ABV7TRB2</accession>
<dbReference type="InterPro" id="IPR047721">
    <property type="entry name" value="DrmB"/>
</dbReference>
<reference evidence="3" key="1">
    <citation type="journal article" date="2019" name="Int. J. Syst. Evol. Microbiol.">
        <title>The Global Catalogue of Microorganisms (GCM) 10K type strain sequencing project: providing services to taxonomists for standard genome sequencing and annotation.</title>
        <authorList>
            <consortium name="The Broad Institute Genomics Platform"/>
            <consortium name="The Broad Institute Genome Sequencing Center for Infectious Disease"/>
            <person name="Wu L."/>
            <person name="Ma J."/>
        </authorList>
    </citation>
    <scope>NUCLEOTIDE SEQUENCE [LARGE SCALE GENOMIC DNA]</scope>
    <source>
        <strain evidence="3">KCTC 42195</strain>
    </source>
</reference>
<sequence>MGDKSIRAAQLISPFGPGAVVDLGSESFVCTDISRWPESECPVLPDNALQRALMADIRRPPSAEQHGAVPFSRFPRWMFCPSCRRLYNYSHADDERNEFKQPMCSGGECVETALVPMRFVAACEHGHLQDVDWYRWCHRNTQIPENGQCSRQTAKMTFETSGASGGDFNAMAIVCKSCGQRNTFEGLTNRPYPFSCLGRQPWESHKMSTCTAIPRVFPRAASNIYYVATRSALDIGSGASESGQDPQKALRSWLVAHPRIIGLRSVLVAIPNWQQMPELFSDIINSGVDEFGLNEEDVRGAVIDVLSGENINNAEDKTSFDKSQHSFLISEWPYLARPSGIQSENLKTSVQFLHGAWPAEYSRPFEQITLIERLREVRALIGFKRVKPDNTATEVPVDLGAGLNWLPGVETFGEGIFLKLSESYVSTWETLVAPAISDSLKHLTEACSRWGREPASVYASPRFIALHTLAHGLIRRLSFDAGYSSSSIRERIYCDTGVNAAAGILLYTSDGDTEGSLGGLVRQGNPERFLTTLQRTLADLSWCSADPVCSESEKQGIDGMNAAACHACALVSETSCTFNNSLLDRRLVIGSPDGRIPGLLNDIALQVK</sequence>
<evidence type="ECO:0000313" key="2">
    <source>
        <dbReference type="EMBL" id="MFC3625175.1"/>
    </source>
</evidence>
<evidence type="ECO:0000313" key="3">
    <source>
        <dbReference type="Proteomes" id="UP001595636"/>
    </source>
</evidence>